<organism evidence="3 4">
    <name type="scientific">Jilunia laotingensis</name>
    <dbReference type="NCBI Taxonomy" id="2763675"/>
    <lineage>
        <taxon>Bacteria</taxon>
        <taxon>Pseudomonadati</taxon>
        <taxon>Bacteroidota</taxon>
        <taxon>Bacteroidia</taxon>
        <taxon>Bacteroidales</taxon>
        <taxon>Bacteroidaceae</taxon>
        <taxon>Jilunia</taxon>
    </lineage>
</organism>
<dbReference type="SUPFAM" id="SSF53448">
    <property type="entry name" value="Nucleotide-diphospho-sugar transferases"/>
    <property type="match status" value="1"/>
</dbReference>
<dbReference type="EMBL" id="JACRTF010000001">
    <property type="protein sequence ID" value="MBC8594791.1"/>
    <property type="molecule type" value="Genomic_DNA"/>
</dbReference>
<dbReference type="Gene3D" id="3.90.550.10">
    <property type="entry name" value="Spore Coat Polysaccharide Biosynthesis Protein SpsA, Chain A"/>
    <property type="match status" value="1"/>
</dbReference>
<keyword evidence="4" id="KW-1185">Reference proteome</keyword>
<dbReference type="AlphaFoldDB" id="A0A926F4Z0"/>
<keyword evidence="1" id="KW-0812">Transmembrane</keyword>
<feature type="domain" description="Glycosyltransferase 2-like" evidence="2">
    <location>
        <begin position="6"/>
        <end position="168"/>
    </location>
</feature>
<dbReference type="GO" id="GO:0016758">
    <property type="term" value="F:hexosyltransferase activity"/>
    <property type="evidence" value="ECO:0007669"/>
    <property type="project" value="UniProtKB-ARBA"/>
</dbReference>
<name>A0A926F4Z0_9BACT</name>
<dbReference type="Proteomes" id="UP000651085">
    <property type="component" value="Unassembled WGS sequence"/>
</dbReference>
<evidence type="ECO:0000313" key="3">
    <source>
        <dbReference type="EMBL" id="MBC8594791.1"/>
    </source>
</evidence>
<evidence type="ECO:0000256" key="1">
    <source>
        <dbReference type="SAM" id="Phobius"/>
    </source>
</evidence>
<dbReference type="PANTHER" id="PTHR22916">
    <property type="entry name" value="GLYCOSYLTRANSFERASE"/>
    <property type="match status" value="1"/>
</dbReference>
<comment type="caution">
    <text evidence="3">The sequence shown here is derived from an EMBL/GenBank/DDBJ whole genome shotgun (WGS) entry which is preliminary data.</text>
</comment>
<evidence type="ECO:0000259" key="2">
    <source>
        <dbReference type="Pfam" id="PF00535"/>
    </source>
</evidence>
<keyword evidence="1" id="KW-1133">Transmembrane helix</keyword>
<dbReference type="Pfam" id="PF00535">
    <property type="entry name" value="Glycos_transf_2"/>
    <property type="match status" value="1"/>
</dbReference>
<proteinExistence type="predicted"/>
<reference evidence="3" key="1">
    <citation type="submission" date="2020-08" db="EMBL/GenBank/DDBJ databases">
        <title>Genome public.</title>
        <authorList>
            <person name="Liu C."/>
            <person name="Sun Q."/>
        </authorList>
    </citation>
    <scope>NUCLEOTIDE SEQUENCE</scope>
    <source>
        <strain evidence="3">N12</strain>
    </source>
</reference>
<dbReference type="InterPro" id="IPR001173">
    <property type="entry name" value="Glyco_trans_2-like"/>
</dbReference>
<gene>
    <name evidence="3" type="ORF">H8744_16400</name>
</gene>
<sequence length="340" mass="39913">MNKVLSIIIPVYNSEKFIGRCLDSIYDQKLPLDLFEVIVINDGSKDKSSDIVESFRSRFSNLILINQENKGVATVRNIGIDKAIGEYIQFVDSDDFLEPGCLHYLLANLNRDISLIFYKYRLCYNDCTKDGDYNHSFDQYNIILTGDELIQKYGFHYSSWLCLYKRDFLLNIGVRFPIEIWGEDILFITEILLHCEKTIVLDIIVYNYAMYNLDSVTHKVNVEHQIKLAHSYCRVALKLYDLVNNPAFDISYPTSALIKQDANLYIILSIVKVIKYSLSYNLIDEIYHQINLRHILPIWSISRYANIFLKLIYLVFNVKIFVFLLYHIICIYKCLRIKFC</sequence>
<evidence type="ECO:0000313" key="4">
    <source>
        <dbReference type="Proteomes" id="UP000651085"/>
    </source>
</evidence>
<dbReference type="RefSeq" id="WP_262435881.1">
    <property type="nucleotide sequence ID" value="NZ_JACRTF010000001.1"/>
</dbReference>
<protein>
    <submittedName>
        <fullName evidence="3">Glycosyltransferase</fullName>
    </submittedName>
</protein>
<keyword evidence="1" id="KW-0472">Membrane</keyword>
<dbReference type="InterPro" id="IPR029044">
    <property type="entry name" value="Nucleotide-diphossugar_trans"/>
</dbReference>
<accession>A0A926F4Z0</accession>
<feature type="transmembrane region" description="Helical" evidence="1">
    <location>
        <begin position="311"/>
        <end position="335"/>
    </location>
</feature>
<dbReference type="CDD" id="cd00761">
    <property type="entry name" value="Glyco_tranf_GTA_type"/>
    <property type="match status" value="1"/>
</dbReference>